<dbReference type="GO" id="GO:0016567">
    <property type="term" value="P:protein ubiquitination"/>
    <property type="evidence" value="ECO:0007669"/>
    <property type="project" value="UniProtKB-UniPathway"/>
</dbReference>
<evidence type="ECO:0000259" key="3">
    <source>
        <dbReference type="PROSITE" id="PS51649"/>
    </source>
</evidence>
<dbReference type="PROSITE" id="PS51649">
    <property type="entry name" value="NPH3"/>
    <property type="match status" value="1"/>
</dbReference>
<sequence length="225" mass="25618">MYNVNLVLRLLKNFLLDGNISFKLCSYKLKKVARLVDFYASEIAPDSRLEPSKFIALVTVIPDSARDSCDKIYQAIEIYLEVHSGLSEEQKMSICDVLNYDKLSLRVLNRLSSNFNFPLLAIVKALVHQNPTLKSSVKDPNHVKVFRSLGCRGRQAKTFMTKDEVLAKEMAKNEKFKVHLQEMGCTFLELESIFAKLQTHHVTDNGMTPKVCCIHNVKHLPKLCS</sequence>
<dbReference type="Pfam" id="PF03000">
    <property type="entry name" value="NPH3"/>
    <property type="match status" value="1"/>
</dbReference>
<protein>
    <recommendedName>
        <fullName evidence="3">NPH3 domain-containing protein</fullName>
    </recommendedName>
</protein>
<proteinExistence type="inferred from homology"/>
<feature type="domain" description="NPH3" evidence="3">
    <location>
        <begin position="1"/>
        <end position="132"/>
    </location>
</feature>
<evidence type="ECO:0000256" key="2">
    <source>
        <dbReference type="PROSITE-ProRule" id="PRU00982"/>
    </source>
</evidence>
<organism evidence="4 5">
    <name type="scientific">Beta vulgaris subsp. vulgaris</name>
    <name type="common">Beet</name>
    <dbReference type="NCBI Taxonomy" id="3555"/>
    <lineage>
        <taxon>Eukaryota</taxon>
        <taxon>Viridiplantae</taxon>
        <taxon>Streptophyta</taxon>
        <taxon>Embryophyta</taxon>
        <taxon>Tracheophyta</taxon>
        <taxon>Spermatophyta</taxon>
        <taxon>Magnoliopsida</taxon>
        <taxon>eudicotyledons</taxon>
        <taxon>Gunneridae</taxon>
        <taxon>Pentapetalae</taxon>
        <taxon>Caryophyllales</taxon>
        <taxon>Chenopodiaceae</taxon>
        <taxon>Betoideae</taxon>
        <taxon>Beta</taxon>
    </lineage>
</organism>
<dbReference type="EMBL" id="KQ090371">
    <property type="protein sequence ID" value="KMS96556.1"/>
    <property type="molecule type" value="Genomic_DNA"/>
</dbReference>
<dbReference type="AlphaFoldDB" id="A0A0J8B6E6"/>
<dbReference type="InterPro" id="IPR043454">
    <property type="entry name" value="NPH3/RPT2-like"/>
</dbReference>
<dbReference type="OrthoDB" id="1690573at2759"/>
<gene>
    <name evidence="4" type="ORF">BVRB_8g201910</name>
</gene>
<dbReference type="InterPro" id="IPR027356">
    <property type="entry name" value="NPH3_dom"/>
</dbReference>
<dbReference type="UniPathway" id="UPA00143"/>
<reference evidence="4 5" key="1">
    <citation type="journal article" date="2014" name="Nature">
        <title>The genome of the recently domesticated crop plant sugar beet (Beta vulgaris).</title>
        <authorList>
            <person name="Dohm J.C."/>
            <person name="Minoche A.E."/>
            <person name="Holtgrawe D."/>
            <person name="Capella-Gutierrez S."/>
            <person name="Zakrzewski F."/>
            <person name="Tafer H."/>
            <person name="Rupp O."/>
            <person name="Sorensen T.R."/>
            <person name="Stracke R."/>
            <person name="Reinhardt R."/>
            <person name="Goesmann A."/>
            <person name="Kraft T."/>
            <person name="Schulz B."/>
            <person name="Stadler P.F."/>
            <person name="Schmidt T."/>
            <person name="Gabaldon T."/>
            <person name="Lehrach H."/>
            <person name="Weisshaar B."/>
            <person name="Himmelbauer H."/>
        </authorList>
    </citation>
    <scope>NUCLEOTIDE SEQUENCE [LARGE SCALE GENOMIC DNA]</scope>
    <source>
        <tissue evidence="4">Taproot</tissue>
    </source>
</reference>
<name>A0A0J8B6E6_BETVV</name>
<evidence type="ECO:0000313" key="5">
    <source>
        <dbReference type="Proteomes" id="UP000035740"/>
    </source>
</evidence>
<comment type="similarity">
    <text evidence="2">Belongs to the NPH3 family.</text>
</comment>
<keyword evidence="5" id="KW-1185">Reference proteome</keyword>
<evidence type="ECO:0000256" key="1">
    <source>
        <dbReference type="ARBA" id="ARBA00022786"/>
    </source>
</evidence>
<accession>A0A0J8B6E6</accession>
<evidence type="ECO:0000313" key="4">
    <source>
        <dbReference type="EMBL" id="KMS96556.1"/>
    </source>
</evidence>
<keyword evidence="1" id="KW-0833">Ubl conjugation pathway</keyword>
<dbReference type="Proteomes" id="UP000035740">
    <property type="component" value="Unassembled WGS sequence"/>
</dbReference>
<dbReference type="Gramene" id="KMS96556">
    <property type="protein sequence ID" value="KMS96556"/>
    <property type="gene ID" value="BVRB_8g201910"/>
</dbReference>
<dbReference type="PANTHER" id="PTHR32370">
    <property type="entry name" value="OS12G0117600 PROTEIN"/>
    <property type="match status" value="1"/>
</dbReference>